<name>A0A9W8ZNX2_9PLEO</name>
<dbReference type="AlphaFoldDB" id="A0A9W8ZNX2"/>
<keyword evidence="3" id="KW-1185">Reference proteome</keyword>
<comment type="caution">
    <text evidence="2">The sequence shown here is derived from an EMBL/GenBank/DDBJ whole genome shotgun (WGS) entry which is preliminary data.</text>
</comment>
<accession>A0A9W8ZNX2</accession>
<gene>
    <name evidence="2" type="ORF">N0V91_000215</name>
</gene>
<sequence>MLLEEENNCACGTSPRSHKSTKVVYIVTDTHYTTAADFDQGKGSTSIDSVHTTSRAANLRAKKIMFARISPGFEIDEDKIIDEVKDGLYTGIGVGGAETNGCYARKCEVEAKPIDIEDDGSSEEEGHDGEDWNMG</sequence>
<dbReference type="Proteomes" id="UP001140510">
    <property type="component" value="Unassembled WGS sequence"/>
</dbReference>
<feature type="region of interest" description="Disordered" evidence="1">
    <location>
        <begin position="114"/>
        <end position="135"/>
    </location>
</feature>
<proteinExistence type="predicted"/>
<protein>
    <submittedName>
        <fullName evidence="2">Uncharacterized protein</fullName>
    </submittedName>
</protein>
<reference evidence="2" key="1">
    <citation type="submission" date="2022-10" db="EMBL/GenBank/DDBJ databases">
        <title>Tapping the CABI collections for fungal endophytes: first genome assemblies for Collariella, Neodidymelliopsis, Ascochyta clinopodiicola, Didymella pomorum, Didymosphaeria variabile, Neocosmospora piperis and Neocucurbitaria cava.</title>
        <authorList>
            <person name="Hill R."/>
        </authorList>
    </citation>
    <scope>NUCLEOTIDE SEQUENCE</scope>
    <source>
        <strain evidence="2">IMI 355091</strain>
    </source>
</reference>
<dbReference type="OrthoDB" id="3766329at2759"/>
<evidence type="ECO:0000313" key="2">
    <source>
        <dbReference type="EMBL" id="KAJ4413241.1"/>
    </source>
</evidence>
<evidence type="ECO:0000313" key="3">
    <source>
        <dbReference type="Proteomes" id="UP001140510"/>
    </source>
</evidence>
<feature type="compositionally biased region" description="Acidic residues" evidence="1">
    <location>
        <begin position="116"/>
        <end position="128"/>
    </location>
</feature>
<organism evidence="2 3">
    <name type="scientific">Didymella pomorum</name>
    <dbReference type="NCBI Taxonomy" id="749634"/>
    <lineage>
        <taxon>Eukaryota</taxon>
        <taxon>Fungi</taxon>
        <taxon>Dikarya</taxon>
        <taxon>Ascomycota</taxon>
        <taxon>Pezizomycotina</taxon>
        <taxon>Dothideomycetes</taxon>
        <taxon>Pleosporomycetidae</taxon>
        <taxon>Pleosporales</taxon>
        <taxon>Pleosporineae</taxon>
        <taxon>Didymellaceae</taxon>
        <taxon>Didymella</taxon>
    </lineage>
</organism>
<evidence type="ECO:0000256" key="1">
    <source>
        <dbReference type="SAM" id="MobiDB-lite"/>
    </source>
</evidence>
<dbReference type="EMBL" id="JAPEVA010000001">
    <property type="protein sequence ID" value="KAJ4413241.1"/>
    <property type="molecule type" value="Genomic_DNA"/>
</dbReference>